<comment type="caution">
    <text evidence="1">The sequence shown here is derived from an EMBL/GenBank/DDBJ whole genome shotgun (WGS) entry which is preliminary data.</text>
</comment>
<accession>A0ACC3NB72</accession>
<evidence type="ECO:0000313" key="1">
    <source>
        <dbReference type="EMBL" id="KAK3713789.1"/>
    </source>
</evidence>
<reference evidence="1" key="1">
    <citation type="submission" date="2023-07" db="EMBL/GenBank/DDBJ databases">
        <title>Black Yeasts Isolated from many extreme environments.</title>
        <authorList>
            <person name="Coleine C."/>
            <person name="Stajich J.E."/>
            <person name="Selbmann L."/>
        </authorList>
    </citation>
    <scope>NUCLEOTIDE SEQUENCE</scope>
    <source>
        <strain evidence="1">CCFEE 5714</strain>
    </source>
</reference>
<gene>
    <name evidence="1" type="primary">SMC5_2</name>
    <name evidence="1" type="ORF">LTR37_008275</name>
</gene>
<protein>
    <submittedName>
        <fullName evidence="1">Structural maintenance of chromosomes protein 5</fullName>
    </submittedName>
</protein>
<proteinExistence type="predicted"/>
<keyword evidence="2" id="KW-1185">Reference proteome</keyword>
<organism evidence="1 2">
    <name type="scientific">Vermiconidia calcicola</name>
    <dbReference type="NCBI Taxonomy" id="1690605"/>
    <lineage>
        <taxon>Eukaryota</taxon>
        <taxon>Fungi</taxon>
        <taxon>Dikarya</taxon>
        <taxon>Ascomycota</taxon>
        <taxon>Pezizomycotina</taxon>
        <taxon>Dothideomycetes</taxon>
        <taxon>Dothideomycetidae</taxon>
        <taxon>Mycosphaerellales</taxon>
        <taxon>Extremaceae</taxon>
        <taxon>Vermiconidia</taxon>
    </lineage>
</organism>
<dbReference type="EMBL" id="JAUTXU010000060">
    <property type="protein sequence ID" value="KAK3713789.1"/>
    <property type="molecule type" value="Genomic_DNA"/>
</dbReference>
<name>A0ACC3NB72_9PEZI</name>
<evidence type="ECO:0000313" key="2">
    <source>
        <dbReference type="Proteomes" id="UP001281147"/>
    </source>
</evidence>
<sequence length="1154" mass="131636">MSGSVTPARRRREEEESEGEDYEISIDGEGSARSNRSKRARLDEGSDGGDDDEMSESGAGDLLPDSFRRSPKDKRRAVGNLTNGMGRDNGPQKYQPGSIVRVTLTNFVTYTKAEFHPGPNLNMVIGPNGTGKSTLVCAICLGLGWSTGHLGRAKNMGEFVKHGAKKAEIEIELAKDPERQNENPVITTRITRDGDKTKTGSYWINGKKSNMKGVQTFARSFSIQVDNLCQFLPQDRVVEFAALSPVDLLTQTQRAAAPEYMSDWHDDLKSMRKQQKVLQDDQQKTFESLKNDENRQRLQEADVVRLRERSELQERISILEKLRPFPEYKIAKAKHTEAKKRSKEAQKELVRLQRNLEPNLQAAKEKEHYLERIGKVVGLRERLVQRHETLVADNKKKIENAQGKIDECATEIQAEKDSMKTVKQSIPRFQQAIATLQRAMQTPPEAFDPAEMNEQIRDRSRRIREIEERAKDIREGVGSVEEQARQRKRIVDASNAQKENLHSQAGQQANKLRQASREAAQAWEWIQANREKFQGEVFGPPIVECTVKDQRQASAVESTIQDGEKLAFTVTSQQDFRMLQHQLYTELRLSDVNIRSSLQPLNSFRASVSSEELQRYGLECYMVDLIEGPEAVLAMLCDNSNLHQTAYASREISEQQFTALQRSPISSWVTPTQSYRISRRREYGEHATSTRVQGLKPARFFTDMPVDHQREQELDEKIREAKGEIAELMERRTELIAEAKKLQEDRQKLIEEKKEIEDDKTYKQKAMSEFNGLPVKEERARAKLEQAKEQLRGSKERLQEIIERGDAFTTTKGQLVLNYANSVEALHNLHVQLFEAEILRIEAKSDLEQLKAQHAEEVRLLQERKNEVAELERMAAELLAIGKEWQDQCREIGHDFSPPEQEIYDEITDWVPEQLDTEVQSVQARLEMTHGGGNENTMREFEERARRIEVRRAKLNELDTGLDNIASKITNLRGRWEPELDALIAQISEAFAENFARIQCAGEVAVHKDEDFEQWAIQIKVKFRENEALSILDSHRQSGGERAVSTIFYLMALQSLARAPFRVVDEINQGMDPRNERLVHSRMVDIACAEHTSQYFLITPKLLNGLRYHPNMKVHCIASGEYMPTDHRELDFGALARKAMAIRGGGSGGVSVVG</sequence>
<dbReference type="Proteomes" id="UP001281147">
    <property type="component" value="Unassembled WGS sequence"/>
</dbReference>